<feature type="transmembrane region" description="Helical" evidence="1">
    <location>
        <begin position="20"/>
        <end position="41"/>
    </location>
</feature>
<gene>
    <name evidence="2" type="ORF">LCGC14_2853050</name>
</gene>
<protein>
    <submittedName>
        <fullName evidence="2">Uncharacterized protein</fullName>
    </submittedName>
</protein>
<evidence type="ECO:0000256" key="1">
    <source>
        <dbReference type="SAM" id="Phobius"/>
    </source>
</evidence>
<dbReference type="AlphaFoldDB" id="A0A0F9AYT2"/>
<comment type="caution">
    <text evidence="2">The sequence shown here is derived from an EMBL/GenBank/DDBJ whole genome shotgun (WGS) entry which is preliminary data.</text>
</comment>
<sequence length="115" mass="13521">MNESIKSRFFTLRRIRHLNFWLLSSWLILRLIDLFFSYIYIVVLKAASELNPIGFNYVIVIVAFTPIFGLFIFNYKIKEMKEATFLIFFMALFLTIIQVVATINALTGGMIFYKS</sequence>
<keyword evidence="1" id="KW-0812">Transmembrane</keyword>
<reference evidence="2" key="1">
    <citation type="journal article" date="2015" name="Nature">
        <title>Complex archaea that bridge the gap between prokaryotes and eukaryotes.</title>
        <authorList>
            <person name="Spang A."/>
            <person name="Saw J.H."/>
            <person name="Jorgensen S.L."/>
            <person name="Zaremba-Niedzwiedzka K."/>
            <person name="Martijn J."/>
            <person name="Lind A.E."/>
            <person name="van Eijk R."/>
            <person name="Schleper C."/>
            <person name="Guy L."/>
            <person name="Ettema T.J."/>
        </authorList>
    </citation>
    <scope>NUCLEOTIDE SEQUENCE</scope>
</reference>
<proteinExistence type="predicted"/>
<accession>A0A0F9AYT2</accession>
<keyword evidence="1" id="KW-0472">Membrane</keyword>
<evidence type="ECO:0000313" key="2">
    <source>
        <dbReference type="EMBL" id="KKK77496.1"/>
    </source>
</evidence>
<feature type="transmembrane region" description="Helical" evidence="1">
    <location>
        <begin position="53"/>
        <end position="73"/>
    </location>
</feature>
<feature type="transmembrane region" description="Helical" evidence="1">
    <location>
        <begin position="85"/>
        <end position="113"/>
    </location>
</feature>
<name>A0A0F9AYT2_9ZZZZ</name>
<dbReference type="EMBL" id="LAZR01054930">
    <property type="protein sequence ID" value="KKK77496.1"/>
    <property type="molecule type" value="Genomic_DNA"/>
</dbReference>
<keyword evidence="1" id="KW-1133">Transmembrane helix</keyword>
<organism evidence="2">
    <name type="scientific">marine sediment metagenome</name>
    <dbReference type="NCBI Taxonomy" id="412755"/>
    <lineage>
        <taxon>unclassified sequences</taxon>
        <taxon>metagenomes</taxon>
        <taxon>ecological metagenomes</taxon>
    </lineage>
</organism>